<dbReference type="PROSITE" id="PS51257">
    <property type="entry name" value="PROKAR_LIPOPROTEIN"/>
    <property type="match status" value="1"/>
</dbReference>
<dbReference type="Proteomes" id="UP001597641">
    <property type="component" value="Unassembled WGS sequence"/>
</dbReference>
<protein>
    <submittedName>
        <fullName evidence="3">Glycan-binding surface protein</fullName>
    </submittedName>
</protein>
<dbReference type="Pfam" id="PF01833">
    <property type="entry name" value="TIG"/>
    <property type="match status" value="1"/>
</dbReference>
<evidence type="ECO:0000259" key="1">
    <source>
        <dbReference type="Pfam" id="PF01833"/>
    </source>
</evidence>
<organism evidence="3 4">
    <name type="scientific">Pontibacter toksunensis</name>
    <dbReference type="NCBI Taxonomy" id="1332631"/>
    <lineage>
        <taxon>Bacteria</taxon>
        <taxon>Pseudomonadati</taxon>
        <taxon>Bacteroidota</taxon>
        <taxon>Cytophagia</taxon>
        <taxon>Cytophagales</taxon>
        <taxon>Hymenobacteraceae</taxon>
        <taxon>Pontibacter</taxon>
    </lineage>
</organism>
<reference evidence="4" key="1">
    <citation type="journal article" date="2019" name="Int. J. Syst. Evol. Microbiol.">
        <title>The Global Catalogue of Microorganisms (GCM) 10K type strain sequencing project: providing services to taxonomists for standard genome sequencing and annotation.</title>
        <authorList>
            <consortium name="The Broad Institute Genomics Platform"/>
            <consortium name="The Broad Institute Genome Sequencing Center for Infectious Disease"/>
            <person name="Wu L."/>
            <person name="Ma J."/>
        </authorList>
    </citation>
    <scope>NUCLEOTIDE SEQUENCE [LARGE SCALE GENOMIC DNA]</scope>
    <source>
        <strain evidence="4">KCTC 23984</strain>
    </source>
</reference>
<gene>
    <name evidence="3" type="ORF">ACFS7Z_25165</name>
</gene>
<evidence type="ECO:0000259" key="2">
    <source>
        <dbReference type="Pfam" id="PF18329"/>
    </source>
</evidence>
<keyword evidence="4" id="KW-1185">Reference proteome</keyword>
<dbReference type="InterPro" id="IPR014756">
    <property type="entry name" value="Ig_E-set"/>
</dbReference>
<comment type="caution">
    <text evidence="3">The sequence shown here is derived from an EMBL/GenBank/DDBJ whole genome shotgun (WGS) entry which is preliminary data.</text>
</comment>
<dbReference type="SUPFAM" id="SSF81296">
    <property type="entry name" value="E set domains"/>
    <property type="match status" value="2"/>
</dbReference>
<feature type="domain" description="IPT/TIG" evidence="1">
    <location>
        <begin position="59"/>
        <end position="111"/>
    </location>
</feature>
<dbReference type="RefSeq" id="WP_377491519.1">
    <property type="nucleotide sequence ID" value="NZ_JBHUOX010000037.1"/>
</dbReference>
<evidence type="ECO:0000313" key="3">
    <source>
        <dbReference type="EMBL" id="MFD3003672.1"/>
    </source>
</evidence>
<name>A0ABW6C3A8_9BACT</name>
<dbReference type="InterPro" id="IPR013783">
    <property type="entry name" value="Ig-like_fold"/>
</dbReference>
<dbReference type="Gene3D" id="2.60.40.10">
    <property type="entry name" value="Immunoglobulins"/>
    <property type="match status" value="2"/>
</dbReference>
<dbReference type="InterPro" id="IPR002909">
    <property type="entry name" value="IPT_dom"/>
</dbReference>
<dbReference type="InterPro" id="IPR040475">
    <property type="entry name" value="SGBP_B_XBD"/>
</dbReference>
<proteinExistence type="predicted"/>
<dbReference type="CDD" id="cd00102">
    <property type="entry name" value="IPT"/>
    <property type="match status" value="1"/>
</dbReference>
<evidence type="ECO:0000313" key="4">
    <source>
        <dbReference type="Proteomes" id="UP001597641"/>
    </source>
</evidence>
<dbReference type="Pfam" id="PF18329">
    <property type="entry name" value="SGBP_B_XBD"/>
    <property type="match status" value="1"/>
</dbReference>
<dbReference type="EMBL" id="JBHUOX010000037">
    <property type="protein sequence ID" value="MFD3003672.1"/>
    <property type="molecule type" value="Genomic_DNA"/>
</dbReference>
<feature type="domain" description="Surface glycan-binding protein B xyloglucan binding" evidence="2">
    <location>
        <begin position="226"/>
        <end position="423"/>
    </location>
</feature>
<sequence length="427" mass="46692">MEKYILQPIHRMNLKFLFFLMGSFMFLSSCEKDNEGQPIQESAPPVIQGVRIPAVQDSTFTKSTLGTTIVIMGQNLAGTQQVFFNGYQAPVNPAYATSNNLIIRIPDEVPTVATNPSVPNELKIINTAGETTYEFQVLPPAPTITAVSNEWASAGQTITLYGNYFYFVEDVIFPGNVSATDYTASADGTMLTVTVPEGINFDDPTSTKLRVETQSGISAVNNRIKFADKNGVILDWDTRTAWDPARVLNSTWGISEDMSKVTSSFQGITPVDGEFGVVNMPILGNWSWANAKLINFGNNDEGTNGAHIYPKDPVLYDPNASLANFELRAEIAATQPVGELLLQVWQSNSGKDYDTTVPLKNFIKSADGKWYTVSINLGNLASGGAKLSKYGDFIKAPEFRLLLQNPTSETIPTTLAIDNVRIVNITK</sequence>
<accession>A0ABW6C3A8</accession>